<dbReference type="InterPro" id="IPR043502">
    <property type="entry name" value="DNA/RNA_pol_sf"/>
</dbReference>
<dbReference type="GO" id="GO:0003964">
    <property type="term" value="F:RNA-directed DNA polymerase activity"/>
    <property type="evidence" value="ECO:0007669"/>
    <property type="project" value="UniProtKB-KW"/>
</dbReference>
<protein>
    <submittedName>
        <fullName evidence="2">Reverse transcriptase SR3-right</fullName>
    </submittedName>
</protein>
<dbReference type="AlphaFoldDB" id="A0AAV4JJD1"/>
<name>A0AAV4JJD1_9GAST</name>
<reference evidence="2 3" key="1">
    <citation type="journal article" date="2021" name="Elife">
        <title>Chloroplast acquisition without the gene transfer in kleptoplastic sea slugs, Plakobranchus ocellatus.</title>
        <authorList>
            <person name="Maeda T."/>
            <person name="Takahashi S."/>
            <person name="Yoshida T."/>
            <person name="Shimamura S."/>
            <person name="Takaki Y."/>
            <person name="Nagai Y."/>
            <person name="Toyoda A."/>
            <person name="Suzuki Y."/>
            <person name="Arimoto A."/>
            <person name="Ishii H."/>
            <person name="Satoh N."/>
            <person name="Nishiyama T."/>
            <person name="Hasebe M."/>
            <person name="Maruyama T."/>
            <person name="Minagawa J."/>
            <person name="Obokata J."/>
            <person name="Shigenobu S."/>
        </authorList>
    </citation>
    <scope>NUCLEOTIDE SEQUENCE [LARGE SCALE GENOMIC DNA]</scope>
</reference>
<proteinExistence type="predicted"/>
<gene>
    <name evidence="2" type="ORF">ElyMa_006960400</name>
</gene>
<dbReference type="PANTHER" id="PTHR47027:SF25">
    <property type="entry name" value="REVERSE TRANSCRIPTASE DOMAIN-CONTAINING PROTEIN"/>
    <property type="match status" value="1"/>
</dbReference>
<dbReference type="Proteomes" id="UP000762676">
    <property type="component" value="Unassembled WGS sequence"/>
</dbReference>
<dbReference type="InterPro" id="IPR000477">
    <property type="entry name" value="RT_dom"/>
</dbReference>
<sequence>ESVSSSYVILERLKVALDEKLREEQGGFRKGKSCADQIATLRIIVEQSLEWNSPLYVNFVHFEKAFDSVDRESLGKLLKNFGVPKKLTDLIRKMYDGITARVIHAGELTDPFNIKTGVRQGCLLSPFLLLLAIGYILRRSAEKEITRNSMDINQSSCGLRLPMILRCSPTTTNICRRKIPPRTQRKKSLGLKVDKNETKIPRIKTKQQKTSHIVG</sequence>
<keyword evidence="2" id="KW-0548">Nucleotidyltransferase</keyword>
<evidence type="ECO:0000313" key="2">
    <source>
        <dbReference type="EMBL" id="GFS22789.1"/>
    </source>
</evidence>
<evidence type="ECO:0000259" key="1">
    <source>
        <dbReference type="PROSITE" id="PS50878"/>
    </source>
</evidence>
<dbReference type="PANTHER" id="PTHR47027">
    <property type="entry name" value="REVERSE TRANSCRIPTASE DOMAIN-CONTAINING PROTEIN"/>
    <property type="match status" value="1"/>
</dbReference>
<comment type="caution">
    <text evidence="2">The sequence shown here is derived from an EMBL/GenBank/DDBJ whole genome shotgun (WGS) entry which is preliminary data.</text>
</comment>
<dbReference type="EMBL" id="BMAT01013908">
    <property type="protein sequence ID" value="GFS22789.1"/>
    <property type="molecule type" value="Genomic_DNA"/>
</dbReference>
<feature type="non-terminal residue" evidence="2">
    <location>
        <position position="1"/>
    </location>
</feature>
<dbReference type="SUPFAM" id="SSF56672">
    <property type="entry name" value="DNA/RNA polymerases"/>
    <property type="match status" value="1"/>
</dbReference>
<dbReference type="Pfam" id="PF00078">
    <property type="entry name" value="RVT_1"/>
    <property type="match status" value="1"/>
</dbReference>
<feature type="domain" description="Reverse transcriptase" evidence="1">
    <location>
        <begin position="1"/>
        <end position="215"/>
    </location>
</feature>
<keyword evidence="2" id="KW-0695">RNA-directed DNA polymerase</keyword>
<organism evidence="2 3">
    <name type="scientific">Elysia marginata</name>
    <dbReference type="NCBI Taxonomy" id="1093978"/>
    <lineage>
        <taxon>Eukaryota</taxon>
        <taxon>Metazoa</taxon>
        <taxon>Spiralia</taxon>
        <taxon>Lophotrochozoa</taxon>
        <taxon>Mollusca</taxon>
        <taxon>Gastropoda</taxon>
        <taxon>Heterobranchia</taxon>
        <taxon>Euthyneura</taxon>
        <taxon>Panpulmonata</taxon>
        <taxon>Sacoglossa</taxon>
        <taxon>Placobranchoidea</taxon>
        <taxon>Plakobranchidae</taxon>
        <taxon>Elysia</taxon>
    </lineage>
</organism>
<dbReference type="PROSITE" id="PS50878">
    <property type="entry name" value="RT_POL"/>
    <property type="match status" value="1"/>
</dbReference>
<keyword evidence="3" id="KW-1185">Reference proteome</keyword>
<evidence type="ECO:0000313" key="3">
    <source>
        <dbReference type="Proteomes" id="UP000762676"/>
    </source>
</evidence>
<accession>A0AAV4JJD1</accession>
<keyword evidence="2" id="KW-0808">Transferase</keyword>